<feature type="domain" description="DinB-like" evidence="5">
    <location>
        <begin position="2"/>
        <end position="118"/>
    </location>
</feature>
<dbReference type="PANTHER" id="PTHR23150:SF36">
    <property type="entry name" value="HERCYNINE OXYGENASE"/>
    <property type="match status" value="1"/>
</dbReference>
<dbReference type="PANTHER" id="PTHR23150">
    <property type="entry name" value="SULFATASE MODIFYING FACTOR 1, 2"/>
    <property type="match status" value="1"/>
</dbReference>
<evidence type="ECO:0000256" key="1">
    <source>
        <dbReference type="ARBA" id="ARBA00023002"/>
    </source>
</evidence>
<protein>
    <recommendedName>
        <fullName evidence="7">Sulfatase-modifying factor enzyme domain-containing protein</fullName>
    </recommendedName>
</protein>
<proteinExistence type="predicted"/>
<gene>
    <name evidence="6" type="ORF">LCGC14_2876530</name>
</gene>
<sequence length="391" mass="44859">SEQALNAVHDSLLSPIAWDLGHIATLEDLWLAQRTFGKPPVREELGDVYNQFTAPRGERGRLPYLRSEDCLDYMSAVRKRTLSLLEHADLSQRGGRLLTDGYIYQLVARHERQHSETILQTLQIMTGEQYAPGRETELPGALEEPKGMVRVPGGPFEMGTDSRFAYDNERPRHVRELDAFWIDAHSVTNGRMLEFIEDGGYDRREWWSKRGWEWKQREEADLPRYWQRDGYGFLERSLALLRPLDPLKPVCHVSWYEADAYARYADARLPTEAEWEKAASWDGASGLKRPYPWGDDPPDTVRASLDQLAFETAQAGAYPRGASACGAHQMVGDVWEWTSSGFEPYEGFRAFPYREYSEVFFGGPFKGLRGGAWSTQRDAVSTTFRNWDYPE</sequence>
<dbReference type="InterPro" id="IPR034660">
    <property type="entry name" value="DinB/YfiT-like"/>
</dbReference>
<dbReference type="Pfam" id="PF03781">
    <property type="entry name" value="FGE-sulfatase"/>
    <property type="match status" value="1"/>
</dbReference>
<evidence type="ECO:0000256" key="2">
    <source>
        <dbReference type="ARBA" id="ARBA00023004"/>
    </source>
</evidence>
<name>A0A0F8YN41_9ZZZZ</name>
<dbReference type="InterPro" id="IPR051043">
    <property type="entry name" value="Sulfatase_Mod_Factor_Kinase"/>
</dbReference>
<feature type="domain" description="Sulfatase-modifying factor enzyme-like" evidence="4">
    <location>
        <begin position="146"/>
        <end position="390"/>
    </location>
</feature>
<dbReference type="Gene3D" id="3.90.1580.10">
    <property type="entry name" value="paralog of FGE (formylglycine-generating enzyme)"/>
    <property type="match status" value="1"/>
</dbReference>
<dbReference type="AlphaFoldDB" id="A0A0F8YN41"/>
<organism evidence="6">
    <name type="scientific">marine sediment metagenome</name>
    <dbReference type="NCBI Taxonomy" id="412755"/>
    <lineage>
        <taxon>unclassified sequences</taxon>
        <taxon>metagenomes</taxon>
        <taxon>ecological metagenomes</taxon>
    </lineage>
</organism>
<dbReference type="SUPFAM" id="SSF56436">
    <property type="entry name" value="C-type lectin-like"/>
    <property type="match status" value="1"/>
</dbReference>
<comment type="caution">
    <text evidence="6">The sequence shown here is derived from an EMBL/GenBank/DDBJ whole genome shotgun (WGS) entry which is preliminary data.</text>
</comment>
<dbReference type="EMBL" id="LAZR01055989">
    <property type="protein sequence ID" value="KKK75160.1"/>
    <property type="molecule type" value="Genomic_DNA"/>
</dbReference>
<reference evidence="6" key="1">
    <citation type="journal article" date="2015" name="Nature">
        <title>Complex archaea that bridge the gap between prokaryotes and eukaryotes.</title>
        <authorList>
            <person name="Spang A."/>
            <person name="Saw J.H."/>
            <person name="Jorgensen S.L."/>
            <person name="Zaremba-Niedzwiedzka K."/>
            <person name="Martijn J."/>
            <person name="Lind A.E."/>
            <person name="van Eijk R."/>
            <person name="Schleper C."/>
            <person name="Guy L."/>
            <person name="Ettema T.J."/>
        </authorList>
    </citation>
    <scope>NUCLEOTIDE SEQUENCE</scope>
</reference>
<feature type="non-terminal residue" evidence="6">
    <location>
        <position position="1"/>
    </location>
</feature>
<evidence type="ECO:0000259" key="5">
    <source>
        <dbReference type="Pfam" id="PF12867"/>
    </source>
</evidence>
<dbReference type="InterPro" id="IPR005532">
    <property type="entry name" value="SUMF_dom"/>
</dbReference>
<keyword evidence="2" id="KW-0408">Iron</keyword>
<dbReference type="InterPro" id="IPR016187">
    <property type="entry name" value="CTDL_fold"/>
</dbReference>
<evidence type="ECO:0000313" key="6">
    <source>
        <dbReference type="EMBL" id="KKK75160.1"/>
    </source>
</evidence>
<accession>A0A0F8YN41</accession>
<evidence type="ECO:0008006" key="7">
    <source>
        <dbReference type="Google" id="ProtNLM"/>
    </source>
</evidence>
<dbReference type="Pfam" id="PF12867">
    <property type="entry name" value="DinB_2"/>
    <property type="match status" value="1"/>
</dbReference>
<dbReference type="Gene3D" id="1.20.120.450">
    <property type="entry name" value="dinb family like domain"/>
    <property type="match status" value="1"/>
</dbReference>
<comment type="pathway">
    <text evidence="3">Amino-acid biosynthesis; ergothioneine biosynthesis.</text>
</comment>
<feature type="non-terminal residue" evidence="6">
    <location>
        <position position="391"/>
    </location>
</feature>
<evidence type="ECO:0000256" key="3">
    <source>
        <dbReference type="ARBA" id="ARBA00037882"/>
    </source>
</evidence>
<dbReference type="SUPFAM" id="SSF109854">
    <property type="entry name" value="DinB/YfiT-like putative metalloenzymes"/>
    <property type="match status" value="1"/>
</dbReference>
<keyword evidence="1" id="KW-0560">Oxidoreductase</keyword>
<dbReference type="InterPro" id="IPR042095">
    <property type="entry name" value="SUMF_sf"/>
</dbReference>
<evidence type="ECO:0000259" key="4">
    <source>
        <dbReference type="Pfam" id="PF03781"/>
    </source>
</evidence>
<dbReference type="InterPro" id="IPR024775">
    <property type="entry name" value="DinB-like"/>
</dbReference>